<organism evidence="1 2">
    <name type="scientific">Xylona heveae (strain CBS 132557 / TC161)</name>
    <dbReference type="NCBI Taxonomy" id="1328760"/>
    <lineage>
        <taxon>Eukaryota</taxon>
        <taxon>Fungi</taxon>
        <taxon>Dikarya</taxon>
        <taxon>Ascomycota</taxon>
        <taxon>Pezizomycotina</taxon>
        <taxon>Xylonomycetes</taxon>
        <taxon>Xylonales</taxon>
        <taxon>Xylonaceae</taxon>
        <taxon>Xylona</taxon>
    </lineage>
</organism>
<proteinExistence type="predicted"/>
<evidence type="ECO:0000313" key="1">
    <source>
        <dbReference type="EMBL" id="KZF20491.1"/>
    </source>
</evidence>
<reference evidence="1 2" key="1">
    <citation type="journal article" date="2016" name="Fungal Biol.">
        <title>The genome of Xylona heveae provides a window into fungal endophytism.</title>
        <authorList>
            <person name="Gazis R."/>
            <person name="Kuo A."/>
            <person name="Riley R."/>
            <person name="LaButti K."/>
            <person name="Lipzen A."/>
            <person name="Lin J."/>
            <person name="Amirebrahimi M."/>
            <person name="Hesse C.N."/>
            <person name="Spatafora J.W."/>
            <person name="Henrissat B."/>
            <person name="Hainaut M."/>
            <person name="Grigoriev I.V."/>
            <person name="Hibbett D.S."/>
        </authorList>
    </citation>
    <scope>NUCLEOTIDE SEQUENCE [LARGE SCALE GENOMIC DNA]</scope>
    <source>
        <strain evidence="1 2">TC161</strain>
    </source>
</reference>
<dbReference type="EMBL" id="KV407463">
    <property type="protein sequence ID" value="KZF20491.1"/>
    <property type="molecule type" value="Genomic_DNA"/>
</dbReference>
<dbReference type="InParanoid" id="A0A165AHP1"/>
<dbReference type="Proteomes" id="UP000076632">
    <property type="component" value="Unassembled WGS sequence"/>
</dbReference>
<gene>
    <name evidence="1" type="ORF">L228DRAFT_270558</name>
</gene>
<dbReference type="GeneID" id="28900557"/>
<name>A0A165AHP1_XYLHT</name>
<dbReference type="RefSeq" id="XP_018186046.1">
    <property type="nucleotide sequence ID" value="XM_018335420.1"/>
</dbReference>
<dbReference type="AlphaFoldDB" id="A0A165AHP1"/>
<protein>
    <submittedName>
        <fullName evidence="1">Uncharacterized protein</fullName>
    </submittedName>
</protein>
<sequence length="279" mass="31439">MSVITNNCRNTLWEGARRGRTVAASSRLWYYLFTNEFFHGDQYVISPEPKPDKVVTVAPERFQGQITYTSITNGIFHLFIVQYRKYNISPDMIRLLETQAFEATSDLLVEKGCRRVHAATIIGTKIRCWHLEPGDSFLSPDFGEEGARGDIKDYVEVNSSFAPLAKVSFEIMKQEPPGPYPSFAVPPANAPENIPPPANVQQTVMQPWSPSPPPTTLIYLQQQLFIAAPNPTDTVFNQDRWYFDEASGSYLNHAATRSPALAAIVGEEENVFFQEFLPE</sequence>
<accession>A0A165AHP1</accession>
<keyword evidence="2" id="KW-1185">Reference proteome</keyword>
<evidence type="ECO:0000313" key="2">
    <source>
        <dbReference type="Proteomes" id="UP000076632"/>
    </source>
</evidence>